<dbReference type="AlphaFoldDB" id="B0CCL3"/>
<dbReference type="KEGG" id="amr:AM1_3046"/>
<dbReference type="Gene3D" id="3.30.70.270">
    <property type="match status" value="1"/>
</dbReference>
<dbReference type="InterPro" id="IPR050469">
    <property type="entry name" value="Diguanylate_Cyclase"/>
</dbReference>
<dbReference type="Pfam" id="PF00990">
    <property type="entry name" value="GGDEF"/>
    <property type="match status" value="1"/>
</dbReference>
<dbReference type="PANTHER" id="PTHR45138:SF9">
    <property type="entry name" value="DIGUANYLATE CYCLASE DGCM-RELATED"/>
    <property type="match status" value="1"/>
</dbReference>
<dbReference type="PANTHER" id="PTHR45138">
    <property type="entry name" value="REGULATORY COMPONENTS OF SENSORY TRANSDUCTION SYSTEM"/>
    <property type="match status" value="1"/>
</dbReference>
<evidence type="ECO:0000313" key="3">
    <source>
        <dbReference type="Proteomes" id="UP000000268"/>
    </source>
</evidence>
<accession>B0CCL3</accession>
<dbReference type="HOGENOM" id="CLU_000445_11_16_3"/>
<reference evidence="2 3" key="1">
    <citation type="journal article" date="2008" name="Proc. Natl. Acad. Sci. U.S.A.">
        <title>Niche adaptation and genome expansion in the chlorophyll d-producing cyanobacterium Acaryochloris marina.</title>
        <authorList>
            <person name="Swingley W.D."/>
            <person name="Chen M."/>
            <person name="Cheung P.C."/>
            <person name="Conrad A.L."/>
            <person name="Dejesa L.C."/>
            <person name="Hao J."/>
            <person name="Honchak B.M."/>
            <person name="Karbach L.E."/>
            <person name="Kurdoglu A."/>
            <person name="Lahiri S."/>
            <person name="Mastrian S.D."/>
            <person name="Miyashita H."/>
            <person name="Page L."/>
            <person name="Ramakrishna P."/>
            <person name="Satoh S."/>
            <person name="Sattley W.M."/>
            <person name="Shimada Y."/>
            <person name="Taylor H.L."/>
            <person name="Tomo T."/>
            <person name="Tsuchiya T."/>
            <person name="Wang Z.T."/>
            <person name="Raymond J."/>
            <person name="Mimuro M."/>
            <person name="Blankenship R.E."/>
            <person name="Touchman J.W."/>
        </authorList>
    </citation>
    <scope>NUCLEOTIDE SEQUENCE [LARGE SCALE GENOMIC DNA]</scope>
    <source>
        <strain evidence="3">MBIC 11017</strain>
    </source>
</reference>
<sequence length="196" mass="21571">MTLGPITGVVSTLVPFHRVLQQRLTSLQDERALMQILSERDSLTQLYNRRVAEEFLSTCVADAASKSGVILFDIDHFKRINDTYGHQAGDIVLVAVAMRCSQVLRKTDCLARWGGEEFFVVLQHVGAEAIERIAEELRLAIASEEIEPAGSVTASFGVSLIKSNDTIGSLLQRVDKAMYAAKTSGRNRVMTDKSLS</sequence>
<dbReference type="Proteomes" id="UP000000268">
    <property type="component" value="Chromosome"/>
</dbReference>
<dbReference type="SUPFAM" id="SSF55073">
    <property type="entry name" value="Nucleotide cyclase"/>
    <property type="match status" value="1"/>
</dbReference>
<dbReference type="SMART" id="SM00267">
    <property type="entry name" value="GGDEF"/>
    <property type="match status" value="1"/>
</dbReference>
<proteinExistence type="predicted"/>
<dbReference type="PROSITE" id="PS50887">
    <property type="entry name" value="GGDEF"/>
    <property type="match status" value="1"/>
</dbReference>
<dbReference type="InterPro" id="IPR043128">
    <property type="entry name" value="Rev_trsase/Diguanyl_cyclase"/>
</dbReference>
<keyword evidence="3" id="KW-1185">Reference proteome</keyword>
<gene>
    <name evidence="2" type="ordered locus">AM1_3046</name>
</gene>
<dbReference type="InterPro" id="IPR000160">
    <property type="entry name" value="GGDEF_dom"/>
</dbReference>
<feature type="domain" description="GGDEF" evidence="1">
    <location>
        <begin position="65"/>
        <end position="194"/>
    </location>
</feature>
<evidence type="ECO:0000259" key="1">
    <source>
        <dbReference type="PROSITE" id="PS50887"/>
    </source>
</evidence>
<protein>
    <submittedName>
        <fullName evidence="2">Diguanylate cyclase</fullName>
    </submittedName>
</protein>
<dbReference type="NCBIfam" id="TIGR00254">
    <property type="entry name" value="GGDEF"/>
    <property type="match status" value="1"/>
</dbReference>
<dbReference type="CDD" id="cd01949">
    <property type="entry name" value="GGDEF"/>
    <property type="match status" value="1"/>
</dbReference>
<dbReference type="EMBL" id="CP000828">
    <property type="protein sequence ID" value="ABW28042.1"/>
    <property type="molecule type" value="Genomic_DNA"/>
</dbReference>
<dbReference type="FunFam" id="3.30.70.270:FF:000001">
    <property type="entry name" value="Diguanylate cyclase domain protein"/>
    <property type="match status" value="1"/>
</dbReference>
<dbReference type="eggNOG" id="COG2199">
    <property type="taxonomic scope" value="Bacteria"/>
</dbReference>
<dbReference type="InterPro" id="IPR029787">
    <property type="entry name" value="Nucleotide_cyclase"/>
</dbReference>
<dbReference type="GO" id="GO:0052621">
    <property type="term" value="F:diguanylate cyclase activity"/>
    <property type="evidence" value="ECO:0007669"/>
    <property type="project" value="TreeGrafter"/>
</dbReference>
<name>B0CCL3_ACAM1</name>
<evidence type="ECO:0000313" key="2">
    <source>
        <dbReference type="EMBL" id="ABW28042.1"/>
    </source>
</evidence>
<dbReference type="STRING" id="329726.AM1_3046"/>
<organism evidence="2 3">
    <name type="scientific">Acaryochloris marina (strain MBIC 11017)</name>
    <dbReference type="NCBI Taxonomy" id="329726"/>
    <lineage>
        <taxon>Bacteria</taxon>
        <taxon>Bacillati</taxon>
        <taxon>Cyanobacteriota</taxon>
        <taxon>Cyanophyceae</taxon>
        <taxon>Acaryochloridales</taxon>
        <taxon>Acaryochloridaceae</taxon>
        <taxon>Acaryochloris</taxon>
    </lineage>
</organism>